<dbReference type="InterPro" id="IPR036748">
    <property type="entry name" value="MTH938-like_sf"/>
</dbReference>
<evidence type="ECO:0000313" key="2">
    <source>
        <dbReference type="EMBL" id="HGK28452.1"/>
    </source>
</evidence>
<dbReference type="InterPro" id="IPR007523">
    <property type="entry name" value="NDUFAF3/AAMDC"/>
</dbReference>
<organism evidence="2">
    <name type="scientific">candidate division WOR-3 bacterium</name>
    <dbReference type="NCBI Taxonomy" id="2052148"/>
    <lineage>
        <taxon>Bacteria</taxon>
        <taxon>Bacteria division WOR-3</taxon>
    </lineage>
</organism>
<reference evidence="2" key="1">
    <citation type="journal article" date="2020" name="mSystems">
        <title>Genome- and Community-Level Interaction Insights into Carbon Utilization and Element Cycling Functions of Hydrothermarchaeota in Hydrothermal Sediment.</title>
        <authorList>
            <person name="Zhou Z."/>
            <person name="Liu Y."/>
            <person name="Xu W."/>
            <person name="Pan J."/>
            <person name="Luo Z.H."/>
            <person name="Li M."/>
        </authorList>
    </citation>
    <scope>NUCLEOTIDE SEQUENCE [LARGE SCALE GENOMIC DNA]</scope>
    <source>
        <strain evidence="2">SpSt-488</strain>
    </source>
</reference>
<dbReference type="AlphaFoldDB" id="A0A7C4CBB3"/>
<sequence length="363" mass="40665">MASHPRRLPALPARRRTPCRPRSRTPADVPPSRRNPALRPCRLRRHAPPRRRLQTRPLPTPARETAHGRTSAHPRRRPHRHPAPPHPRARHHRLRRSRLRLDPRRSHRHIHCRPRTHPPRRTRRPPRTRIRHNPACPARTLACDRLAQPRYTYKSTPSNPGSPAYLTPFRPVSSRRQKPRPLPGTVPRTACKTAYPIARQHPRTPALSALRLTAASIAPCPTQPAALPAALAGTNVASLTPLNPVLESAMTLRATGFGWIETDSDRFDHDIIIFPDGRIANRYDLLRGSNHVVAAAEAELALAGTATALVVGTGHYSVVQIPAETRTWLDERGIRLVAEPTPTALVRYNELPDPKAAVFHVTC</sequence>
<accession>A0A7C4CBB3</accession>
<feature type="region of interest" description="Disordered" evidence="1">
    <location>
        <begin position="1"/>
        <end position="188"/>
    </location>
</feature>
<feature type="compositionally biased region" description="Basic residues" evidence="1">
    <location>
        <begin position="105"/>
        <end position="132"/>
    </location>
</feature>
<protein>
    <submittedName>
        <fullName evidence="2">Uncharacterized protein</fullName>
    </submittedName>
</protein>
<dbReference type="Gene3D" id="3.40.1230.10">
    <property type="entry name" value="MTH938-like"/>
    <property type="match status" value="1"/>
</dbReference>
<name>A0A7C4CBB3_UNCW3</name>
<gene>
    <name evidence="2" type="ORF">ENS41_05800</name>
</gene>
<proteinExistence type="predicted"/>
<dbReference type="EMBL" id="DSUT01000121">
    <property type="protein sequence ID" value="HGK28452.1"/>
    <property type="molecule type" value="Genomic_DNA"/>
</dbReference>
<feature type="compositionally biased region" description="Basic residues" evidence="1">
    <location>
        <begin position="70"/>
        <end position="98"/>
    </location>
</feature>
<comment type="caution">
    <text evidence="2">The sequence shown here is derived from an EMBL/GenBank/DDBJ whole genome shotgun (WGS) entry which is preliminary data.</text>
</comment>
<feature type="compositionally biased region" description="Basic residues" evidence="1">
    <location>
        <begin position="41"/>
        <end position="54"/>
    </location>
</feature>
<dbReference type="SUPFAM" id="SSF64076">
    <property type="entry name" value="MTH938-like"/>
    <property type="match status" value="1"/>
</dbReference>
<dbReference type="Pfam" id="PF04430">
    <property type="entry name" value="DUF498"/>
    <property type="match status" value="1"/>
</dbReference>
<feature type="compositionally biased region" description="Basic residues" evidence="1">
    <location>
        <begin position="1"/>
        <end position="23"/>
    </location>
</feature>
<evidence type="ECO:0000256" key="1">
    <source>
        <dbReference type="SAM" id="MobiDB-lite"/>
    </source>
</evidence>